<protein>
    <submittedName>
        <fullName evidence="1">Uncharacterized protein</fullName>
    </submittedName>
</protein>
<name>A0A654ELE2_ARATH</name>
<dbReference type="Proteomes" id="UP000426265">
    <property type="component" value="Unassembled WGS sequence"/>
</dbReference>
<gene>
    <name evidence="1" type="ORF">AN1_LOCUS5027</name>
</gene>
<sequence>MAKLPLPIPPDLFVKSCSGWVAAWIISSGAASQSLCSSEDHLVVWMDFDQTSRCIWNQKGFAKGRRRTYETGIGHGSM</sequence>
<proteinExistence type="predicted"/>
<evidence type="ECO:0000313" key="1">
    <source>
        <dbReference type="EMBL" id="VYS49550.1"/>
    </source>
</evidence>
<dbReference type="AlphaFoldDB" id="A0A654ELE2"/>
<reference evidence="1 2" key="1">
    <citation type="submission" date="2019-11" db="EMBL/GenBank/DDBJ databases">
        <authorList>
            <person name="Jiao W.-B."/>
            <person name="Schneeberger K."/>
        </authorList>
    </citation>
    <scope>NUCLEOTIDE SEQUENCE [LARGE SCALE GENOMIC DNA]</scope>
    <source>
        <strain evidence="2">cv. An-1</strain>
    </source>
</reference>
<organism evidence="1 2">
    <name type="scientific">Arabidopsis thaliana</name>
    <name type="common">Mouse-ear cress</name>
    <dbReference type="NCBI Taxonomy" id="3702"/>
    <lineage>
        <taxon>Eukaryota</taxon>
        <taxon>Viridiplantae</taxon>
        <taxon>Streptophyta</taxon>
        <taxon>Embryophyta</taxon>
        <taxon>Tracheophyta</taxon>
        <taxon>Spermatophyta</taxon>
        <taxon>Magnoliopsida</taxon>
        <taxon>eudicotyledons</taxon>
        <taxon>Gunneridae</taxon>
        <taxon>Pentapetalae</taxon>
        <taxon>rosids</taxon>
        <taxon>malvids</taxon>
        <taxon>Brassicales</taxon>
        <taxon>Brassicaceae</taxon>
        <taxon>Camelineae</taxon>
        <taxon>Arabidopsis</taxon>
    </lineage>
</organism>
<accession>A0A654ELE2</accession>
<evidence type="ECO:0000313" key="2">
    <source>
        <dbReference type="Proteomes" id="UP000426265"/>
    </source>
</evidence>
<dbReference type="EMBL" id="CACRSJ010000104">
    <property type="protein sequence ID" value="VYS49550.1"/>
    <property type="molecule type" value="Genomic_DNA"/>
</dbReference>